<dbReference type="Proteomes" id="UP001239111">
    <property type="component" value="Chromosome 1"/>
</dbReference>
<keyword evidence="2" id="KW-1185">Reference proteome</keyword>
<reference evidence="1" key="1">
    <citation type="submission" date="2023-04" db="EMBL/GenBank/DDBJ databases">
        <title>A chromosome-level genome assembly of the parasitoid wasp Eretmocerus hayati.</title>
        <authorList>
            <person name="Zhong Y."/>
            <person name="Liu S."/>
            <person name="Liu Y."/>
        </authorList>
    </citation>
    <scope>NUCLEOTIDE SEQUENCE</scope>
    <source>
        <strain evidence="1">ZJU_SS_LIU_2023</strain>
    </source>
</reference>
<accession>A0ACC2PW32</accession>
<evidence type="ECO:0000313" key="2">
    <source>
        <dbReference type="Proteomes" id="UP001239111"/>
    </source>
</evidence>
<proteinExistence type="predicted"/>
<dbReference type="EMBL" id="CM056741">
    <property type="protein sequence ID" value="KAJ8687494.1"/>
    <property type="molecule type" value="Genomic_DNA"/>
</dbReference>
<name>A0ACC2PW32_9HYME</name>
<organism evidence="1 2">
    <name type="scientific">Eretmocerus hayati</name>
    <dbReference type="NCBI Taxonomy" id="131215"/>
    <lineage>
        <taxon>Eukaryota</taxon>
        <taxon>Metazoa</taxon>
        <taxon>Ecdysozoa</taxon>
        <taxon>Arthropoda</taxon>
        <taxon>Hexapoda</taxon>
        <taxon>Insecta</taxon>
        <taxon>Pterygota</taxon>
        <taxon>Neoptera</taxon>
        <taxon>Endopterygota</taxon>
        <taxon>Hymenoptera</taxon>
        <taxon>Apocrita</taxon>
        <taxon>Proctotrupomorpha</taxon>
        <taxon>Chalcidoidea</taxon>
        <taxon>Aphelinidae</taxon>
        <taxon>Aphelininae</taxon>
        <taxon>Eretmocerus</taxon>
    </lineage>
</organism>
<evidence type="ECO:0000313" key="1">
    <source>
        <dbReference type="EMBL" id="KAJ8687494.1"/>
    </source>
</evidence>
<protein>
    <submittedName>
        <fullName evidence="1">Uncharacterized protein</fullName>
    </submittedName>
</protein>
<gene>
    <name evidence="1" type="ORF">QAD02_023288</name>
</gene>
<comment type="caution">
    <text evidence="1">The sequence shown here is derived from an EMBL/GenBank/DDBJ whole genome shotgun (WGS) entry which is preliminary data.</text>
</comment>
<sequence>MVQCLVILMLMAAAQARPENALNEEEKELTVGYLSHDDELTEQPWNGSYDYPQRVTISDLSDFPSEDNIIPECPIISETKYPYFTKVKTQIDGTIDLIFDGIIISSSYVILHFSPPKDSNTTSTVVIKSNDGKITEIEADFVLHPEADDPFRYQAPALLKLHQPIELGPLAQPVQLPNEDDKITTDVQGFLVGHDYFWTHDDYRSDYGLSESNHTVMAPEACIEYDKRINSGRIPQKTKIPKGSLCLIWNPYHPCKAPRFAVFIQGYLAGFVYSSATGSNNNSFGYSLIQDLIPYRKWIKNITGV</sequence>